<sequence>MVCSSFRQIFKVISASAFLVASGGAPAWSETEYSFGVVPQFEARRLSDIWAPILDELERRTGLNLTMVGSPRIPDFEQGFARGEFDFTYMNPYHSLIAFDTQGYEPLVRDGARQLFGVLVVEKDSDYKEVADLEGKKIAFPAPNALGASLLMRADLSRQHGLNYIPDFVNTHSSAYLNVLLGEAEAAGGVMATFNALDPAIRDRLRIVYETTRMPPHPVVVHPRVPDEDAEKVRQAFIDMSTSPEGRELLAQIPMLEAVRTDPGEYLVLRDLGLEDFYVETGVE</sequence>
<reference evidence="2 3" key="1">
    <citation type="submission" date="2016-10" db="EMBL/GenBank/DDBJ databases">
        <authorList>
            <person name="de Groot N.N."/>
        </authorList>
    </citation>
    <scope>NUCLEOTIDE SEQUENCE [LARGE SCALE GENOMIC DNA]</scope>
    <source>
        <strain evidence="2 3">DSM 26915</strain>
    </source>
</reference>
<organism evidence="2 3">
    <name type="scientific">Thalassococcus halodurans</name>
    <dbReference type="NCBI Taxonomy" id="373675"/>
    <lineage>
        <taxon>Bacteria</taxon>
        <taxon>Pseudomonadati</taxon>
        <taxon>Pseudomonadota</taxon>
        <taxon>Alphaproteobacteria</taxon>
        <taxon>Rhodobacterales</taxon>
        <taxon>Roseobacteraceae</taxon>
        <taxon>Thalassococcus</taxon>
    </lineage>
</organism>
<accession>A0A1H5VKE4</accession>
<dbReference type="SUPFAM" id="SSF53850">
    <property type="entry name" value="Periplasmic binding protein-like II"/>
    <property type="match status" value="1"/>
</dbReference>
<dbReference type="RefSeq" id="WP_103909471.1">
    <property type="nucleotide sequence ID" value="NZ_FNUZ01000002.1"/>
</dbReference>
<dbReference type="AlphaFoldDB" id="A0A1H5VKE4"/>
<dbReference type="PANTHER" id="PTHR35841">
    <property type="entry name" value="PHOSPHONATES-BINDING PERIPLASMIC PROTEIN"/>
    <property type="match status" value="1"/>
</dbReference>
<name>A0A1H5VKE4_9RHOB</name>
<dbReference type="Proteomes" id="UP000236752">
    <property type="component" value="Unassembled WGS sequence"/>
</dbReference>
<dbReference type="EMBL" id="FNUZ01000002">
    <property type="protein sequence ID" value="SEF87724.1"/>
    <property type="molecule type" value="Genomic_DNA"/>
</dbReference>
<dbReference type="PANTHER" id="PTHR35841:SF1">
    <property type="entry name" value="PHOSPHONATES-BINDING PERIPLASMIC PROTEIN"/>
    <property type="match status" value="1"/>
</dbReference>
<gene>
    <name evidence="2" type="ORF">SAMN04488045_1081</name>
</gene>
<dbReference type="Pfam" id="PF12974">
    <property type="entry name" value="Phosphonate-bd"/>
    <property type="match status" value="1"/>
</dbReference>
<proteinExistence type="predicted"/>
<feature type="signal peptide" evidence="1">
    <location>
        <begin position="1"/>
        <end position="27"/>
    </location>
</feature>
<keyword evidence="1" id="KW-0732">Signal</keyword>
<dbReference type="OrthoDB" id="5343002at2"/>
<evidence type="ECO:0000256" key="1">
    <source>
        <dbReference type="SAM" id="SignalP"/>
    </source>
</evidence>
<dbReference type="Gene3D" id="3.40.190.10">
    <property type="entry name" value="Periplasmic binding protein-like II"/>
    <property type="match status" value="2"/>
</dbReference>
<protein>
    <submittedName>
        <fullName evidence="2">Phosphonate transport system substrate-binding protein</fullName>
    </submittedName>
</protein>
<evidence type="ECO:0000313" key="3">
    <source>
        <dbReference type="Proteomes" id="UP000236752"/>
    </source>
</evidence>
<keyword evidence="3" id="KW-1185">Reference proteome</keyword>
<evidence type="ECO:0000313" key="2">
    <source>
        <dbReference type="EMBL" id="SEF87724.1"/>
    </source>
</evidence>
<feature type="chain" id="PRO_5009287365" evidence="1">
    <location>
        <begin position="28"/>
        <end position="284"/>
    </location>
</feature>